<sequence length="240" mass="25132">MILAVDVGNTRIKWGMHDGNSWLSQGWIETSDVAGLGDVWRGLIAPDRIVASNVAGPQVAMQIEEACKGWSAKMQWVVSVENQCGVSNGYEIPAQLGSDRWAALIAARAIAPEGCVVVNAGTAMTVDALTADGVFMGGLIVPGVATMLRALSERTAAIEEGGGHYKDIPKNTPDAVYSGALSAMVGAVWHMNALLAGEIRRAPTCLLSGGDAQLLLPLLSGKTRMVDNLVLDGLIRIALA</sequence>
<dbReference type="NCBIfam" id="TIGR00671">
    <property type="entry name" value="baf"/>
    <property type="match status" value="1"/>
</dbReference>
<keyword evidence="8 16" id="KW-0808">Transferase</keyword>
<gene>
    <name evidence="16" type="primary">coaX</name>
    <name evidence="17" type="ORF">SCD_n02507</name>
</gene>
<comment type="similarity">
    <text evidence="14 16">Belongs to the type III pantothenate kinase family.</text>
</comment>
<dbReference type="OrthoDB" id="9781305at2"/>
<comment type="function">
    <text evidence="16">Catalyzes the phosphorylation of pantothenate (Pan), the first step in CoA biosynthesis.</text>
</comment>
<evidence type="ECO:0000256" key="1">
    <source>
        <dbReference type="ARBA" id="ARBA00001206"/>
    </source>
</evidence>
<evidence type="ECO:0000256" key="7">
    <source>
        <dbReference type="ARBA" id="ARBA00022490"/>
    </source>
</evidence>
<dbReference type="Proteomes" id="UP000015559">
    <property type="component" value="Chromosome"/>
</dbReference>
<evidence type="ECO:0000256" key="15">
    <source>
        <dbReference type="ARBA" id="ARBA00040883"/>
    </source>
</evidence>
<evidence type="ECO:0000313" key="17">
    <source>
        <dbReference type="EMBL" id="BAN36314.1"/>
    </source>
</evidence>
<feature type="binding site" evidence="16">
    <location>
        <position position="90"/>
    </location>
    <ligand>
        <name>substrate</name>
    </ligand>
</feature>
<evidence type="ECO:0000256" key="12">
    <source>
        <dbReference type="ARBA" id="ARBA00022958"/>
    </source>
</evidence>
<evidence type="ECO:0000256" key="8">
    <source>
        <dbReference type="ARBA" id="ARBA00022679"/>
    </source>
</evidence>
<evidence type="ECO:0000256" key="6">
    <source>
        <dbReference type="ARBA" id="ARBA00012102"/>
    </source>
</evidence>
<comment type="caution">
    <text evidence="16">Lacks conserved residue(s) required for the propagation of feature annotation.</text>
</comment>
<evidence type="ECO:0000313" key="18">
    <source>
        <dbReference type="Proteomes" id="UP000015559"/>
    </source>
</evidence>
<keyword evidence="7 16" id="KW-0963">Cytoplasm</keyword>
<dbReference type="STRING" id="1163617.SCD_n02507"/>
<dbReference type="GO" id="GO:0004594">
    <property type="term" value="F:pantothenate kinase activity"/>
    <property type="evidence" value="ECO:0007669"/>
    <property type="project" value="UniProtKB-UniRule"/>
</dbReference>
<evidence type="ECO:0000256" key="11">
    <source>
        <dbReference type="ARBA" id="ARBA00022840"/>
    </source>
</evidence>
<proteinExistence type="inferred from homology"/>
<keyword evidence="10 16" id="KW-0418">Kinase</keyword>
<evidence type="ECO:0000256" key="14">
    <source>
        <dbReference type="ARBA" id="ARBA00038036"/>
    </source>
</evidence>
<comment type="pathway">
    <text evidence="4 16">Cofactor biosynthesis; coenzyme A biosynthesis; CoA from (R)-pantothenate: step 1/5.</text>
</comment>
<comment type="catalytic activity">
    <reaction evidence="1 16">
        <text>(R)-pantothenate + ATP = (R)-4'-phosphopantothenate + ADP + H(+)</text>
        <dbReference type="Rhea" id="RHEA:16373"/>
        <dbReference type="ChEBI" id="CHEBI:10986"/>
        <dbReference type="ChEBI" id="CHEBI:15378"/>
        <dbReference type="ChEBI" id="CHEBI:29032"/>
        <dbReference type="ChEBI" id="CHEBI:30616"/>
        <dbReference type="ChEBI" id="CHEBI:456216"/>
        <dbReference type="EC" id="2.7.1.33"/>
    </reaction>
</comment>
<feature type="binding site" evidence="16">
    <location>
        <begin position="97"/>
        <end position="100"/>
    </location>
    <ligand>
        <name>substrate</name>
    </ligand>
</feature>
<dbReference type="InterPro" id="IPR043129">
    <property type="entry name" value="ATPase_NBD"/>
</dbReference>
<protein>
    <recommendedName>
        <fullName evidence="15 16">Type III pantothenate kinase</fullName>
        <ecNumber evidence="6 16">2.7.1.33</ecNumber>
    </recommendedName>
    <alternativeName>
        <fullName evidence="16">PanK-III</fullName>
    </alternativeName>
    <alternativeName>
        <fullName evidence="16">Pantothenic acid kinase</fullName>
    </alternativeName>
</protein>
<evidence type="ECO:0000256" key="13">
    <source>
        <dbReference type="ARBA" id="ARBA00022993"/>
    </source>
</evidence>
<dbReference type="CDD" id="cd24015">
    <property type="entry name" value="ASKHA_NBD_PanK-III"/>
    <property type="match status" value="1"/>
</dbReference>
<evidence type="ECO:0000256" key="3">
    <source>
        <dbReference type="ARBA" id="ARBA00004496"/>
    </source>
</evidence>
<keyword evidence="9 16" id="KW-0547">Nucleotide-binding</keyword>
<dbReference type="HAMAP" id="MF_01274">
    <property type="entry name" value="Pantothen_kinase_3"/>
    <property type="match status" value="1"/>
</dbReference>
<dbReference type="Gene3D" id="3.30.420.40">
    <property type="match status" value="2"/>
</dbReference>
<comment type="subunit">
    <text evidence="5 16">Homodimer.</text>
</comment>
<reference evidence="17 18" key="1">
    <citation type="journal article" date="2012" name="Appl. Environ. Microbiol.">
        <title>Draft genome sequence of a psychrotolerant sulfur-oxidizing bacterium, Sulfuricella denitrificans skB26, and proteomic insights into cold adaptation.</title>
        <authorList>
            <person name="Watanabe T."/>
            <person name="Kojima H."/>
            <person name="Fukui M."/>
        </authorList>
    </citation>
    <scope>NUCLEOTIDE SEQUENCE [LARGE SCALE GENOMIC DNA]</scope>
    <source>
        <strain evidence="18">skB26</strain>
    </source>
</reference>
<evidence type="ECO:0000256" key="9">
    <source>
        <dbReference type="ARBA" id="ARBA00022741"/>
    </source>
</evidence>
<dbReference type="PANTHER" id="PTHR34265:SF1">
    <property type="entry name" value="TYPE III PANTOTHENATE KINASE"/>
    <property type="match status" value="1"/>
</dbReference>
<dbReference type="GO" id="GO:0005737">
    <property type="term" value="C:cytoplasm"/>
    <property type="evidence" value="ECO:0007669"/>
    <property type="project" value="UniProtKB-SubCell"/>
</dbReference>
<dbReference type="eggNOG" id="COG1521">
    <property type="taxonomic scope" value="Bacteria"/>
</dbReference>
<evidence type="ECO:0000256" key="4">
    <source>
        <dbReference type="ARBA" id="ARBA00005225"/>
    </source>
</evidence>
<evidence type="ECO:0000256" key="5">
    <source>
        <dbReference type="ARBA" id="ARBA00011738"/>
    </source>
</evidence>
<dbReference type="InterPro" id="IPR004619">
    <property type="entry name" value="Type_III_PanK"/>
</dbReference>
<keyword evidence="11 16" id="KW-0067">ATP-binding</keyword>
<comment type="cofactor">
    <cofactor evidence="16">
        <name>NH4(+)</name>
        <dbReference type="ChEBI" id="CHEBI:28938"/>
    </cofactor>
    <cofactor evidence="16">
        <name>K(+)</name>
        <dbReference type="ChEBI" id="CHEBI:29103"/>
    </cofactor>
    <text evidence="16">A monovalent cation. Ammonium or potassium.</text>
</comment>
<evidence type="ECO:0000256" key="16">
    <source>
        <dbReference type="HAMAP-Rule" id="MF_01274"/>
    </source>
</evidence>
<feature type="binding site" evidence="16">
    <location>
        <position position="122"/>
    </location>
    <ligand>
        <name>ATP</name>
        <dbReference type="ChEBI" id="CHEBI:30616"/>
    </ligand>
</feature>
<accession>S6AN99</accession>
<dbReference type="UniPathway" id="UPA00241">
    <property type="reaction ID" value="UER00352"/>
</dbReference>
<dbReference type="GO" id="GO:0005524">
    <property type="term" value="F:ATP binding"/>
    <property type="evidence" value="ECO:0007669"/>
    <property type="project" value="UniProtKB-UniRule"/>
</dbReference>
<dbReference type="PANTHER" id="PTHR34265">
    <property type="entry name" value="TYPE III PANTOTHENATE KINASE"/>
    <property type="match status" value="1"/>
</dbReference>
<dbReference type="SUPFAM" id="SSF53067">
    <property type="entry name" value="Actin-like ATPase domain"/>
    <property type="match status" value="2"/>
</dbReference>
<feature type="binding site" evidence="16">
    <location>
        <begin position="6"/>
        <end position="13"/>
    </location>
    <ligand>
        <name>ATP</name>
        <dbReference type="ChEBI" id="CHEBI:30616"/>
    </ligand>
</feature>
<keyword evidence="18" id="KW-1185">Reference proteome</keyword>
<comment type="cofactor">
    <cofactor evidence="2">
        <name>K(+)</name>
        <dbReference type="ChEBI" id="CHEBI:29103"/>
    </cofactor>
</comment>
<comment type="subcellular location">
    <subcellularLocation>
        <location evidence="3 16">Cytoplasm</location>
    </subcellularLocation>
</comment>
<keyword evidence="12 16" id="KW-0630">Potassium</keyword>
<dbReference type="GO" id="GO:0015937">
    <property type="term" value="P:coenzyme A biosynthetic process"/>
    <property type="evidence" value="ECO:0007669"/>
    <property type="project" value="UniProtKB-UniRule"/>
</dbReference>
<dbReference type="HOGENOM" id="CLU_066627_0_0_4"/>
<dbReference type="RefSeq" id="WP_009205503.1">
    <property type="nucleotide sequence ID" value="NC_022357.1"/>
</dbReference>
<feature type="binding site" evidence="16">
    <location>
        <position position="172"/>
    </location>
    <ligand>
        <name>substrate</name>
    </ligand>
</feature>
<feature type="active site" description="Proton acceptor" evidence="16">
    <location>
        <position position="99"/>
    </location>
</feature>
<dbReference type="KEGG" id="sdr:SCD_n02507"/>
<evidence type="ECO:0000256" key="2">
    <source>
        <dbReference type="ARBA" id="ARBA00001958"/>
    </source>
</evidence>
<dbReference type="EC" id="2.7.1.33" evidence="6 16"/>
<organism evidence="17 18">
    <name type="scientific">Sulfuricella denitrificans (strain DSM 22764 / NBRC 105220 / skB26)</name>
    <dbReference type="NCBI Taxonomy" id="1163617"/>
    <lineage>
        <taxon>Bacteria</taxon>
        <taxon>Pseudomonadati</taxon>
        <taxon>Pseudomonadota</taxon>
        <taxon>Betaproteobacteria</taxon>
        <taxon>Nitrosomonadales</taxon>
        <taxon>Sulfuricellaceae</taxon>
        <taxon>Sulfuricella</taxon>
    </lineage>
</organism>
<evidence type="ECO:0000256" key="10">
    <source>
        <dbReference type="ARBA" id="ARBA00022777"/>
    </source>
</evidence>
<name>S6AN99_SULDS</name>
<dbReference type="EMBL" id="AP013066">
    <property type="protein sequence ID" value="BAN36314.1"/>
    <property type="molecule type" value="Genomic_DNA"/>
</dbReference>
<dbReference type="Pfam" id="PF03309">
    <property type="entry name" value="Pan_kinase"/>
    <property type="match status" value="1"/>
</dbReference>
<dbReference type="AlphaFoldDB" id="S6AN99"/>
<keyword evidence="13 16" id="KW-0173">Coenzyme A biosynthesis</keyword>